<evidence type="ECO:0000259" key="2">
    <source>
        <dbReference type="Pfam" id="PF00905"/>
    </source>
</evidence>
<dbReference type="InterPro" id="IPR012338">
    <property type="entry name" value="Beta-lactam/transpept-like"/>
</dbReference>
<comment type="caution">
    <text evidence="3">The sequence shown here is derived from an EMBL/GenBank/DDBJ whole genome shotgun (WGS) entry which is preliminary data.</text>
</comment>
<feature type="transmembrane region" description="Helical" evidence="1">
    <location>
        <begin position="48"/>
        <end position="71"/>
    </location>
</feature>
<reference evidence="3 4" key="1">
    <citation type="submission" date="2015-09" db="EMBL/GenBank/DDBJ databases">
        <title>Draft genome sequence of Alicyclobacillus ferrooxydans DSM 22381.</title>
        <authorList>
            <person name="Hemp J."/>
        </authorList>
    </citation>
    <scope>NUCLEOTIDE SEQUENCE [LARGE SCALE GENOMIC DNA]</scope>
    <source>
        <strain evidence="3 4">TC-34</strain>
    </source>
</reference>
<dbReference type="EMBL" id="LJCO01000108">
    <property type="protein sequence ID" value="KPV38983.1"/>
    <property type="molecule type" value="Genomic_DNA"/>
</dbReference>
<dbReference type="SUPFAM" id="SSF56601">
    <property type="entry name" value="beta-lactamase/transpeptidase-like"/>
    <property type="match status" value="1"/>
</dbReference>
<dbReference type="PATRIC" id="fig|471514.4.peg.2353"/>
<organism evidence="3 4">
    <name type="scientific">Alicyclobacillus ferrooxydans</name>
    <dbReference type="NCBI Taxonomy" id="471514"/>
    <lineage>
        <taxon>Bacteria</taxon>
        <taxon>Bacillati</taxon>
        <taxon>Bacillota</taxon>
        <taxon>Bacilli</taxon>
        <taxon>Bacillales</taxon>
        <taxon>Alicyclobacillaceae</taxon>
        <taxon>Alicyclobacillus</taxon>
    </lineage>
</organism>
<feature type="domain" description="Penicillin-binding protein transpeptidase" evidence="2">
    <location>
        <begin position="244"/>
        <end position="537"/>
    </location>
</feature>
<dbReference type="GO" id="GO:0008658">
    <property type="term" value="F:penicillin binding"/>
    <property type="evidence" value="ECO:0007669"/>
    <property type="project" value="InterPro"/>
</dbReference>
<accession>A0A0P9C212</accession>
<dbReference type="PANTHER" id="PTHR30627">
    <property type="entry name" value="PEPTIDOGLYCAN D,D-TRANSPEPTIDASE"/>
    <property type="match status" value="1"/>
</dbReference>
<proteinExistence type="predicted"/>
<dbReference type="Gene3D" id="3.40.710.10">
    <property type="entry name" value="DD-peptidase/beta-lactamase superfamily"/>
    <property type="match status" value="1"/>
</dbReference>
<evidence type="ECO:0000313" key="4">
    <source>
        <dbReference type="Proteomes" id="UP000050482"/>
    </source>
</evidence>
<dbReference type="Pfam" id="PF00905">
    <property type="entry name" value="Transpeptidase"/>
    <property type="match status" value="1"/>
</dbReference>
<gene>
    <name evidence="3" type="ORF">AN477_23485</name>
</gene>
<keyword evidence="4" id="KW-1185">Reference proteome</keyword>
<dbReference type="GO" id="GO:0005886">
    <property type="term" value="C:plasma membrane"/>
    <property type="evidence" value="ECO:0007669"/>
    <property type="project" value="TreeGrafter"/>
</dbReference>
<dbReference type="SUPFAM" id="SSF56519">
    <property type="entry name" value="Penicillin binding protein dimerisation domain"/>
    <property type="match status" value="1"/>
</dbReference>
<sequence length="551" mass="60170">MQSDDLASQCHHVWPRRALLPCMKQEIAGDTTERLCEDVDLMQRRRILGIWTLITVLMAVLVGRLFLLTLIPDTGPRPLRWQDHIRVRAQMEHLRGIVTDDARGRILYRNGQPLSGQTKHVQLTTLNGSFPYVSHTERSYDGSYKSTRPGVEIAGEVGLPDEWPTPDRVIAEQGRSGLEASFDRLLRGQRPGYIGVERHPGIESHTDEMFQVAPKPGPDLRTTLDPFWEETAEQALANARVPLGAVVILDVKTNEALALANRSTSGTWDLPVVRPAVPGSVMKLVTAAAAFESYRFTPDAVFYCDGVSHLPGVNMHCWTVHGKETLTDAIARSCDVALSIVGTRVGRVGLETVWDKLHLSETGLQSVKGHPVLEEAQGGTLFRRTGNDNGLLANTSIGQEDVRISPLQAANLASTIAQNGTYRDVQLVLDAEMNHRTARWFEQNGSERALSPFTARKIAAGMQEAVTDPSGTAHDLASLPVSAAVKTGTAELPTGRVNGWMIGFAPAANPQIAFSIYVGDVPSQTAHTSVHEMAKAVLTAYRQFLSQPVIG</sequence>
<dbReference type="InterPro" id="IPR036138">
    <property type="entry name" value="PBP_dimer_sf"/>
</dbReference>
<dbReference type="Gene3D" id="3.90.1310.10">
    <property type="entry name" value="Penicillin-binding protein 2a (Domain 2)"/>
    <property type="match status" value="1"/>
</dbReference>
<dbReference type="InterPro" id="IPR001460">
    <property type="entry name" value="PCN-bd_Tpept"/>
</dbReference>
<dbReference type="AlphaFoldDB" id="A0A0P9C212"/>
<evidence type="ECO:0000256" key="1">
    <source>
        <dbReference type="SAM" id="Phobius"/>
    </source>
</evidence>
<protein>
    <recommendedName>
        <fullName evidence="2">Penicillin-binding protein transpeptidase domain-containing protein</fullName>
    </recommendedName>
</protein>
<keyword evidence="1" id="KW-0472">Membrane</keyword>
<keyword evidence="1" id="KW-0812">Transmembrane</keyword>
<dbReference type="Proteomes" id="UP000050482">
    <property type="component" value="Unassembled WGS sequence"/>
</dbReference>
<evidence type="ECO:0000313" key="3">
    <source>
        <dbReference type="EMBL" id="KPV38983.1"/>
    </source>
</evidence>
<dbReference type="InterPro" id="IPR050515">
    <property type="entry name" value="Beta-lactam/transpept"/>
</dbReference>
<dbReference type="PANTHER" id="PTHR30627:SF24">
    <property type="entry name" value="PENICILLIN-BINDING PROTEIN 4B"/>
    <property type="match status" value="1"/>
</dbReference>
<keyword evidence="1" id="KW-1133">Transmembrane helix</keyword>
<dbReference type="GO" id="GO:0071555">
    <property type="term" value="P:cell wall organization"/>
    <property type="evidence" value="ECO:0007669"/>
    <property type="project" value="TreeGrafter"/>
</dbReference>
<name>A0A0P9C212_9BACL</name>
<dbReference type="STRING" id="471514.AN477_23485"/>
<dbReference type="GO" id="GO:0071972">
    <property type="term" value="F:peptidoglycan L,D-transpeptidase activity"/>
    <property type="evidence" value="ECO:0007669"/>
    <property type="project" value="TreeGrafter"/>
</dbReference>